<dbReference type="InterPro" id="IPR013108">
    <property type="entry name" value="Amidohydro_3"/>
</dbReference>
<dbReference type="Gene3D" id="2.30.40.10">
    <property type="entry name" value="Urease, subunit C, domain 1"/>
    <property type="match status" value="1"/>
</dbReference>
<name>A0A558H2D6_PAENT</name>
<dbReference type="Gene3D" id="3.20.20.140">
    <property type="entry name" value="Metal-dependent hydrolases"/>
    <property type="match status" value="1"/>
</dbReference>
<dbReference type="AlphaFoldDB" id="A0A558H2D6"/>
<dbReference type="PANTHER" id="PTHR22642:SF2">
    <property type="entry name" value="PROTEIN LONG AFTER FAR-RED 3"/>
    <property type="match status" value="1"/>
</dbReference>
<reference evidence="2 3" key="1">
    <citation type="submission" date="2019-07" db="EMBL/GenBank/DDBJ databases">
        <title>Diversity of Bacteria from Kongsfjorden, Arctic.</title>
        <authorList>
            <person name="Yu Y."/>
        </authorList>
    </citation>
    <scope>NUCLEOTIDE SEQUENCE [LARGE SCALE GENOMIC DNA]</scope>
    <source>
        <strain evidence="2 3">SM1928</strain>
    </source>
</reference>
<dbReference type="SUPFAM" id="SSF51338">
    <property type="entry name" value="Composite domain of metallo-dependent hydrolases"/>
    <property type="match status" value="1"/>
</dbReference>
<gene>
    <name evidence="2" type="ORF">FQP90_09880</name>
</gene>
<evidence type="ECO:0000313" key="2">
    <source>
        <dbReference type="EMBL" id="TVU63287.1"/>
    </source>
</evidence>
<dbReference type="PANTHER" id="PTHR22642">
    <property type="entry name" value="IMIDAZOLONEPROPIONASE"/>
    <property type="match status" value="1"/>
</dbReference>
<evidence type="ECO:0000313" key="3">
    <source>
        <dbReference type="Proteomes" id="UP000316500"/>
    </source>
</evidence>
<dbReference type="Gene3D" id="3.10.310.70">
    <property type="match status" value="1"/>
</dbReference>
<dbReference type="Pfam" id="PF07969">
    <property type="entry name" value="Amidohydro_3"/>
    <property type="match status" value="1"/>
</dbReference>
<dbReference type="Proteomes" id="UP000316500">
    <property type="component" value="Unassembled WGS sequence"/>
</dbReference>
<dbReference type="InterPro" id="IPR032466">
    <property type="entry name" value="Metal_Hydrolase"/>
</dbReference>
<keyword evidence="2" id="KW-0378">Hydrolase</keyword>
<accession>A0A558H2D6</accession>
<protein>
    <submittedName>
        <fullName evidence="2">Amidohydrolase family protein</fullName>
    </submittedName>
</protein>
<dbReference type="EMBL" id="VNFK01000006">
    <property type="protein sequence ID" value="TVU63287.1"/>
    <property type="molecule type" value="Genomic_DNA"/>
</dbReference>
<proteinExistence type="predicted"/>
<evidence type="ECO:0000259" key="1">
    <source>
        <dbReference type="Pfam" id="PF07969"/>
    </source>
</evidence>
<dbReference type="GO" id="GO:0016810">
    <property type="term" value="F:hydrolase activity, acting on carbon-nitrogen (but not peptide) bonds"/>
    <property type="evidence" value="ECO:0007669"/>
    <property type="project" value="InterPro"/>
</dbReference>
<dbReference type="OrthoDB" id="3173428at2"/>
<dbReference type="SUPFAM" id="SSF51556">
    <property type="entry name" value="Metallo-dependent hydrolases"/>
    <property type="match status" value="1"/>
</dbReference>
<comment type="caution">
    <text evidence="2">The sequence shown here is derived from an EMBL/GenBank/DDBJ whole genome shotgun (WGS) entry which is preliminary data.</text>
</comment>
<feature type="domain" description="Amidohydrolase 3" evidence="1">
    <location>
        <begin position="53"/>
        <end position="562"/>
    </location>
</feature>
<dbReference type="RefSeq" id="WP_144649717.1">
    <property type="nucleotide sequence ID" value="NZ_VNFK01000006.1"/>
</dbReference>
<organism evidence="2 3">
    <name type="scientific">Paenarthrobacter nitroguajacolicus</name>
    <name type="common">Arthrobacter nitroguajacolicus</name>
    <dbReference type="NCBI Taxonomy" id="211146"/>
    <lineage>
        <taxon>Bacteria</taxon>
        <taxon>Bacillati</taxon>
        <taxon>Actinomycetota</taxon>
        <taxon>Actinomycetes</taxon>
        <taxon>Micrococcales</taxon>
        <taxon>Micrococcaceae</taxon>
        <taxon>Paenarthrobacter</taxon>
    </lineage>
</organism>
<sequence>MQDFADLVIVNASVHTMDPAQPDRMADAIAVKDGRIAGLGQEEVSQWIGQNTRVVDAEGGAVIPGINDAHLHFVSAAMAAFGYVRLDPAVAPDWAAVVDVVSAAQVGEDGWIRAHGWDEAVLGSAKGHLLDCAPGTPVVAFDSTGHQLLANREALRRAGITAATPDVDGGVIVRAVDGSPIGLLQDGAMELVSRAMPPVPAATLRPALLSLQEQLHSLGITSLTDPGLGPASAGLMDGAGSTAALELLGDLAAADELTLRINVLMLFAGTGGANAQAIDAGLRSGLAGTYLNRGIDPEQLRIAGVKIFADGIPRSGTAWMSEPYGAACTHGSLVIQGATDEGRVAELNKILKLINDAGLQAGVHATGDAATAAAVEAIIAADGGSGGTSSSAGNRHYVIHGAFSDSSLLNTMASRGIGYSTNPLIRQEAGDIMRQVLGEDRFSHHQPLHSALEAGVRFNLASDAPVTSADWRRTVVAAVRRATRSVPGRHHDPERITGLQALAAMTVDAAWQDHAEHFKGALIPGRAADLCLLNNPWPADDEIEKLLDTGVSLTLSGGRVVHQSTS</sequence>
<dbReference type="InterPro" id="IPR011059">
    <property type="entry name" value="Metal-dep_hydrolase_composite"/>
</dbReference>